<keyword evidence="2" id="KW-1185">Reference proteome</keyword>
<evidence type="ECO:0000313" key="2">
    <source>
        <dbReference type="Proteomes" id="UP000638648"/>
    </source>
</evidence>
<sequence length="105" mass="12356">MTINDALGAVEARLAARRDTSETYARKLKDRLDGLYETKVYELGDTWAVQVRYPQDRTTWLTIRCVMYDDKPHWEWSRWLRSIADGDDLEAVVVYLRRLFAGQLT</sequence>
<dbReference type="AlphaFoldDB" id="A0A927RAC6"/>
<accession>A0A927RAC6</accession>
<evidence type="ECO:0000313" key="1">
    <source>
        <dbReference type="EMBL" id="MBE1604905.1"/>
    </source>
</evidence>
<evidence type="ECO:0008006" key="3">
    <source>
        <dbReference type="Google" id="ProtNLM"/>
    </source>
</evidence>
<reference evidence="1" key="1">
    <citation type="submission" date="2020-10" db="EMBL/GenBank/DDBJ databases">
        <title>Sequencing the genomes of 1000 actinobacteria strains.</title>
        <authorList>
            <person name="Klenk H.-P."/>
        </authorList>
    </citation>
    <scope>NUCLEOTIDE SEQUENCE</scope>
    <source>
        <strain evidence="1">DSM 45354</strain>
    </source>
</reference>
<dbReference type="RefSeq" id="WP_192749338.1">
    <property type="nucleotide sequence ID" value="NZ_BAABJL010000002.1"/>
</dbReference>
<name>A0A927RAC6_9ACTN</name>
<dbReference type="EMBL" id="JADBEM010000001">
    <property type="protein sequence ID" value="MBE1604905.1"/>
    <property type="molecule type" value="Genomic_DNA"/>
</dbReference>
<organism evidence="1 2">
    <name type="scientific">Actinopolymorpha pittospori</name>
    <dbReference type="NCBI Taxonomy" id="648752"/>
    <lineage>
        <taxon>Bacteria</taxon>
        <taxon>Bacillati</taxon>
        <taxon>Actinomycetota</taxon>
        <taxon>Actinomycetes</taxon>
        <taxon>Propionibacteriales</taxon>
        <taxon>Actinopolymorphaceae</taxon>
        <taxon>Actinopolymorpha</taxon>
    </lineage>
</organism>
<dbReference type="Proteomes" id="UP000638648">
    <property type="component" value="Unassembled WGS sequence"/>
</dbReference>
<gene>
    <name evidence="1" type="ORF">HEB94_001753</name>
</gene>
<proteinExistence type="predicted"/>
<protein>
    <recommendedName>
        <fullName evidence="3">DUF3024 domain-containing protein</fullName>
    </recommendedName>
</protein>
<comment type="caution">
    <text evidence="1">The sequence shown here is derived from an EMBL/GenBank/DDBJ whole genome shotgun (WGS) entry which is preliminary data.</text>
</comment>